<dbReference type="Proteomes" id="UP000018936">
    <property type="component" value="Unassembled WGS sequence"/>
</dbReference>
<dbReference type="AlphaFoldDB" id="V8NHM3"/>
<protein>
    <submittedName>
        <fullName evidence="1">Uncharacterized protein</fullName>
    </submittedName>
</protein>
<evidence type="ECO:0000313" key="1">
    <source>
        <dbReference type="EMBL" id="ETE61799.1"/>
    </source>
</evidence>
<sequence length="239" mass="26835">MQALYQQNFPTDHPWSHAQWLESTVLIQPPAQAGSPIPLQTNGCPVNTTKQASVEEILQQERHWFIFFFSELLRGTCQGLSCSWPPVSGRLDFCLLRDPKPGCEDYYDRGSHVLHDLCRALPLPAETSEWPAEGQVIDRGLEPCSYLHRGLRVAFLPSPFPMGWWGGKLRMRGGGGNGREEEEEEVVLGCFLADISLPKLDNIISPRREGGFWERGRGGRIGGQWGPWCSLSLFSCRPS</sequence>
<comment type="caution">
    <text evidence="1">The sequence shown here is derived from an EMBL/GenBank/DDBJ whole genome shotgun (WGS) entry which is preliminary data.</text>
</comment>
<evidence type="ECO:0000313" key="2">
    <source>
        <dbReference type="Proteomes" id="UP000018936"/>
    </source>
</evidence>
<accession>V8NHM3</accession>
<dbReference type="EMBL" id="AZIM01003643">
    <property type="protein sequence ID" value="ETE61799.1"/>
    <property type="molecule type" value="Genomic_DNA"/>
</dbReference>
<keyword evidence="2" id="KW-1185">Reference proteome</keyword>
<reference evidence="1 2" key="1">
    <citation type="journal article" date="2013" name="Proc. Natl. Acad. Sci. U.S.A.">
        <title>The king cobra genome reveals dynamic gene evolution and adaptation in the snake venom system.</title>
        <authorList>
            <person name="Vonk F.J."/>
            <person name="Casewell N.R."/>
            <person name="Henkel C.V."/>
            <person name="Heimberg A.M."/>
            <person name="Jansen H.J."/>
            <person name="McCleary R.J."/>
            <person name="Kerkkamp H.M."/>
            <person name="Vos R.A."/>
            <person name="Guerreiro I."/>
            <person name="Calvete J.J."/>
            <person name="Wuster W."/>
            <person name="Woods A.E."/>
            <person name="Logan J.M."/>
            <person name="Harrison R.A."/>
            <person name="Castoe T.A."/>
            <person name="de Koning A.P."/>
            <person name="Pollock D.D."/>
            <person name="Yandell M."/>
            <person name="Calderon D."/>
            <person name="Renjifo C."/>
            <person name="Currier R.B."/>
            <person name="Salgado D."/>
            <person name="Pla D."/>
            <person name="Sanz L."/>
            <person name="Hyder A.S."/>
            <person name="Ribeiro J.M."/>
            <person name="Arntzen J.W."/>
            <person name="van den Thillart G.E."/>
            <person name="Boetzer M."/>
            <person name="Pirovano W."/>
            <person name="Dirks R.P."/>
            <person name="Spaink H.P."/>
            <person name="Duboule D."/>
            <person name="McGlinn E."/>
            <person name="Kini R.M."/>
            <person name="Richardson M.K."/>
        </authorList>
    </citation>
    <scope>NUCLEOTIDE SEQUENCE</scope>
    <source>
        <tissue evidence="1">Blood</tissue>
    </source>
</reference>
<gene>
    <name evidence="1" type="ORF">L345_12450</name>
</gene>
<name>V8NHM3_OPHHA</name>
<proteinExistence type="predicted"/>
<feature type="non-terminal residue" evidence="1">
    <location>
        <position position="1"/>
    </location>
</feature>
<organism evidence="1 2">
    <name type="scientific">Ophiophagus hannah</name>
    <name type="common">King cobra</name>
    <name type="synonym">Naja hannah</name>
    <dbReference type="NCBI Taxonomy" id="8665"/>
    <lineage>
        <taxon>Eukaryota</taxon>
        <taxon>Metazoa</taxon>
        <taxon>Chordata</taxon>
        <taxon>Craniata</taxon>
        <taxon>Vertebrata</taxon>
        <taxon>Euteleostomi</taxon>
        <taxon>Lepidosauria</taxon>
        <taxon>Squamata</taxon>
        <taxon>Bifurcata</taxon>
        <taxon>Unidentata</taxon>
        <taxon>Episquamata</taxon>
        <taxon>Toxicofera</taxon>
        <taxon>Serpentes</taxon>
        <taxon>Colubroidea</taxon>
        <taxon>Elapidae</taxon>
        <taxon>Elapinae</taxon>
        <taxon>Ophiophagus</taxon>
    </lineage>
</organism>